<name>A0ABT8BYB0_9VIBR</name>
<dbReference type="Proteomes" id="UP001238540">
    <property type="component" value="Unassembled WGS sequence"/>
</dbReference>
<dbReference type="EMBL" id="JAUFQC010000008">
    <property type="protein sequence ID" value="MDN3611077.1"/>
    <property type="molecule type" value="Genomic_DNA"/>
</dbReference>
<keyword evidence="2" id="KW-1185">Reference proteome</keyword>
<comment type="caution">
    <text evidence="1">The sequence shown here is derived from an EMBL/GenBank/DDBJ whole genome shotgun (WGS) entry which is preliminary data.</text>
</comment>
<evidence type="ECO:0000313" key="2">
    <source>
        <dbReference type="Proteomes" id="UP001238540"/>
    </source>
</evidence>
<sequence>MSVQRRQSYQTSKVSLILKWRIRPAHQPRNDRCRDVRWFDWVPSLEWCL</sequence>
<protein>
    <submittedName>
        <fullName evidence="1">Uncharacterized protein</fullName>
    </submittedName>
</protein>
<organism evidence="1 2">
    <name type="scientific">Vibrio ostreicida</name>
    <dbReference type="NCBI Taxonomy" id="526588"/>
    <lineage>
        <taxon>Bacteria</taxon>
        <taxon>Pseudomonadati</taxon>
        <taxon>Pseudomonadota</taxon>
        <taxon>Gammaproteobacteria</taxon>
        <taxon>Vibrionales</taxon>
        <taxon>Vibrionaceae</taxon>
        <taxon>Vibrio</taxon>
    </lineage>
</organism>
<proteinExistence type="predicted"/>
<gene>
    <name evidence="1" type="ORF">QWZ16_15500</name>
</gene>
<accession>A0ABT8BYB0</accession>
<dbReference type="RefSeq" id="WP_290312635.1">
    <property type="nucleotide sequence ID" value="NZ_JAUFQC010000008.1"/>
</dbReference>
<evidence type="ECO:0000313" key="1">
    <source>
        <dbReference type="EMBL" id="MDN3611077.1"/>
    </source>
</evidence>
<reference evidence="2" key="1">
    <citation type="journal article" date="2019" name="Int. J. Syst. Evol. Microbiol.">
        <title>The Global Catalogue of Microorganisms (GCM) 10K type strain sequencing project: providing services to taxonomists for standard genome sequencing and annotation.</title>
        <authorList>
            <consortium name="The Broad Institute Genomics Platform"/>
            <consortium name="The Broad Institute Genome Sequencing Center for Infectious Disease"/>
            <person name="Wu L."/>
            <person name="Ma J."/>
        </authorList>
    </citation>
    <scope>NUCLEOTIDE SEQUENCE [LARGE SCALE GENOMIC DNA]</scope>
    <source>
        <strain evidence="2">CECT 7398</strain>
    </source>
</reference>